<keyword evidence="4" id="KW-0564">Palmitate</keyword>
<evidence type="ECO:0000256" key="2">
    <source>
        <dbReference type="ARBA" id="ARBA00022729"/>
    </source>
</evidence>
<reference evidence="7 8" key="1">
    <citation type="submission" date="2019-07" db="EMBL/GenBank/DDBJ databases">
        <authorList>
            <person name="Kim J."/>
        </authorList>
    </citation>
    <scope>NUCLEOTIDE SEQUENCE [LARGE SCALE GENOMIC DNA]</scope>
    <source>
        <strain evidence="7 8">N4</strain>
    </source>
</reference>
<accession>A0A559IY41</accession>
<dbReference type="PANTHER" id="PTHR43649:SF33">
    <property type="entry name" value="POLYGALACTURONAN_RHAMNOGALACTURONAN-BINDING PROTEIN YTCQ"/>
    <property type="match status" value="1"/>
</dbReference>
<dbReference type="PROSITE" id="PS51257">
    <property type="entry name" value="PROKAR_LIPOPROTEIN"/>
    <property type="match status" value="1"/>
</dbReference>
<dbReference type="RefSeq" id="WP_144988096.1">
    <property type="nucleotide sequence ID" value="NZ_VNJK01000001.1"/>
</dbReference>
<name>A0A559IY41_9BACL</name>
<evidence type="ECO:0000256" key="6">
    <source>
        <dbReference type="SAM" id="SignalP"/>
    </source>
</evidence>
<dbReference type="SUPFAM" id="SSF53850">
    <property type="entry name" value="Periplasmic binding protein-like II"/>
    <property type="match status" value="1"/>
</dbReference>
<dbReference type="AlphaFoldDB" id="A0A559IY41"/>
<keyword evidence="1" id="KW-1003">Cell membrane</keyword>
<protein>
    <submittedName>
        <fullName evidence="7">Extracellular solute-binding protein</fullName>
    </submittedName>
</protein>
<dbReference type="Gene3D" id="3.40.190.10">
    <property type="entry name" value="Periplasmic binding protein-like II"/>
    <property type="match status" value="1"/>
</dbReference>
<organism evidence="7 8">
    <name type="scientific">Paenibacillus agilis</name>
    <dbReference type="NCBI Taxonomy" id="3020863"/>
    <lineage>
        <taxon>Bacteria</taxon>
        <taxon>Bacillati</taxon>
        <taxon>Bacillota</taxon>
        <taxon>Bacilli</taxon>
        <taxon>Bacillales</taxon>
        <taxon>Paenibacillaceae</taxon>
        <taxon>Paenibacillus</taxon>
    </lineage>
</organism>
<dbReference type="Proteomes" id="UP000318102">
    <property type="component" value="Unassembled WGS sequence"/>
</dbReference>
<dbReference type="PANTHER" id="PTHR43649">
    <property type="entry name" value="ARABINOSE-BINDING PROTEIN-RELATED"/>
    <property type="match status" value="1"/>
</dbReference>
<evidence type="ECO:0000256" key="1">
    <source>
        <dbReference type="ARBA" id="ARBA00022475"/>
    </source>
</evidence>
<gene>
    <name evidence="7" type="ORF">FPZ44_05400</name>
</gene>
<dbReference type="Pfam" id="PF01547">
    <property type="entry name" value="SBP_bac_1"/>
    <property type="match status" value="1"/>
</dbReference>
<evidence type="ECO:0000256" key="4">
    <source>
        <dbReference type="ARBA" id="ARBA00023139"/>
    </source>
</evidence>
<evidence type="ECO:0000256" key="3">
    <source>
        <dbReference type="ARBA" id="ARBA00023136"/>
    </source>
</evidence>
<evidence type="ECO:0000313" key="8">
    <source>
        <dbReference type="Proteomes" id="UP000318102"/>
    </source>
</evidence>
<keyword evidence="8" id="KW-1185">Reference proteome</keyword>
<feature type="chain" id="PRO_5022175131" evidence="6">
    <location>
        <begin position="23"/>
        <end position="450"/>
    </location>
</feature>
<keyword evidence="2 6" id="KW-0732">Signal</keyword>
<comment type="caution">
    <text evidence="7">The sequence shown here is derived from an EMBL/GenBank/DDBJ whole genome shotgun (WGS) entry which is preliminary data.</text>
</comment>
<dbReference type="InterPro" id="IPR050490">
    <property type="entry name" value="Bact_solute-bd_prot1"/>
</dbReference>
<evidence type="ECO:0000313" key="7">
    <source>
        <dbReference type="EMBL" id="TVX92538.1"/>
    </source>
</evidence>
<dbReference type="OrthoDB" id="9782846at2"/>
<sequence length="450" mass="50421">MKWNKVTAILLAAMLVVLTACSSSGSKDGASDVDVIKVWTYPVHGNYKDDIAKSVAEFHAKHPNIRIEYELLTWAEGPKKFDVALNAGSPPDIYYHGVSGQYVDTGLALNLDPYMTAEIVSDYLPGVLDKAKIQGKQYGLPMYQYQWAWSANQRILEEAGIDWRKIQKEGWTWSEFKTEAKKMVKDLPDGSKQYGIVTDATTTDFIEMLARSSGLVDVVDRDGKFIWNDERMLETLKFIRSLVDEGIMPKETAAIDPAKRVEYFYNGKTGIASKGLPYYDVMLETRAKDIDAGKIKGEKIEHVYLPIPYKDGGKWQATVGGEGYVGFRQKDDKGEQHAKNTFLVMDWLTKGVHGGNSASELCVPFARQSQIDAFKGKDSRGKPHNKIAAEINQSHGVPSSDLFVDAKVSASKKKFIEQAQKPMQQALFSGSRTPEQIFEEFKNKGEQLFR</sequence>
<proteinExistence type="predicted"/>
<dbReference type="EMBL" id="VNJK01000001">
    <property type="protein sequence ID" value="TVX92538.1"/>
    <property type="molecule type" value="Genomic_DNA"/>
</dbReference>
<keyword evidence="5" id="KW-0449">Lipoprotein</keyword>
<keyword evidence="3" id="KW-0472">Membrane</keyword>
<feature type="signal peptide" evidence="6">
    <location>
        <begin position="1"/>
        <end position="22"/>
    </location>
</feature>
<dbReference type="InterPro" id="IPR006059">
    <property type="entry name" value="SBP"/>
</dbReference>
<evidence type="ECO:0000256" key="5">
    <source>
        <dbReference type="ARBA" id="ARBA00023288"/>
    </source>
</evidence>